<comment type="subcellular location">
    <subcellularLocation>
        <location evidence="1">Membrane</location>
        <topology evidence="1">Multi-pass membrane protein</topology>
    </subcellularLocation>
</comment>
<dbReference type="SUPFAM" id="SSF161098">
    <property type="entry name" value="MetI-like"/>
    <property type="match status" value="1"/>
</dbReference>
<feature type="transmembrane region" description="Helical" evidence="5">
    <location>
        <begin position="183"/>
        <end position="203"/>
    </location>
</feature>
<evidence type="ECO:0000256" key="4">
    <source>
        <dbReference type="ARBA" id="ARBA00023136"/>
    </source>
</evidence>
<dbReference type="GO" id="GO:0016020">
    <property type="term" value="C:membrane"/>
    <property type="evidence" value="ECO:0007669"/>
    <property type="project" value="UniProtKB-SubCell"/>
</dbReference>
<dbReference type="AlphaFoldDB" id="A0A382MRA3"/>
<gene>
    <name evidence="7" type="ORF">METZ01_LOCUS304203</name>
</gene>
<feature type="transmembrane region" description="Helical" evidence="5">
    <location>
        <begin position="287"/>
        <end position="309"/>
    </location>
</feature>
<feature type="transmembrane region" description="Helical" evidence="5">
    <location>
        <begin position="155"/>
        <end position="176"/>
    </location>
</feature>
<proteinExistence type="predicted"/>
<keyword evidence="3 5" id="KW-1133">Transmembrane helix</keyword>
<dbReference type="Pfam" id="PF00528">
    <property type="entry name" value="BPD_transp_1"/>
    <property type="match status" value="1"/>
</dbReference>
<dbReference type="GO" id="GO:0055085">
    <property type="term" value="P:transmembrane transport"/>
    <property type="evidence" value="ECO:0007669"/>
    <property type="project" value="InterPro"/>
</dbReference>
<keyword evidence="2 5" id="KW-0812">Transmembrane</keyword>
<evidence type="ECO:0000256" key="5">
    <source>
        <dbReference type="SAM" id="Phobius"/>
    </source>
</evidence>
<evidence type="ECO:0000259" key="6">
    <source>
        <dbReference type="PROSITE" id="PS50928"/>
    </source>
</evidence>
<dbReference type="EMBL" id="UINC01095342">
    <property type="protein sequence ID" value="SVC51349.1"/>
    <property type="molecule type" value="Genomic_DNA"/>
</dbReference>
<name>A0A382MRA3_9ZZZZ</name>
<dbReference type="CDD" id="cd06261">
    <property type="entry name" value="TM_PBP2"/>
    <property type="match status" value="1"/>
</dbReference>
<feature type="transmembrane region" description="Helical" evidence="5">
    <location>
        <begin position="116"/>
        <end position="149"/>
    </location>
</feature>
<evidence type="ECO:0000256" key="3">
    <source>
        <dbReference type="ARBA" id="ARBA00022989"/>
    </source>
</evidence>
<dbReference type="InterPro" id="IPR035906">
    <property type="entry name" value="MetI-like_sf"/>
</dbReference>
<dbReference type="GO" id="GO:0042884">
    <property type="term" value="P:microcin transport"/>
    <property type="evidence" value="ECO:0007669"/>
    <property type="project" value="TreeGrafter"/>
</dbReference>
<protein>
    <recommendedName>
        <fullName evidence="6">ABC transmembrane type-1 domain-containing protein</fullName>
    </recommendedName>
</protein>
<dbReference type="PROSITE" id="PS50928">
    <property type="entry name" value="ABC_TM1"/>
    <property type="match status" value="1"/>
</dbReference>
<dbReference type="PANTHER" id="PTHR30325">
    <property type="entry name" value="MEMBRANE COMPONENT OF ABC TRANSPORTER"/>
    <property type="match status" value="1"/>
</dbReference>
<reference evidence="7" key="1">
    <citation type="submission" date="2018-05" db="EMBL/GenBank/DDBJ databases">
        <authorList>
            <person name="Lanie J.A."/>
            <person name="Ng W.-L."/>
            <person name="Kazmierczak K.M."/>
            <person name="Andrzejewski T.M."/>
            <person name="Davidsen T.M."/>
            <person name="Wayne K.J."/>
            <person name="Tettelin H."/>
            <person name="Glass J.I."/>
            <person name="Rusch D."/>
            <person name="Podicherti R."/>
            <person name="Tsui H.-C.T."/>
            <person name="Winkler M.E."/>
        </authorList>
    </citation>
    <scope>NUCLEOTIDE SEQUENCE</scope>
</reference>
<feature type="domain" description="ABC transmembrane type-1" evidence="6">
    <location>
        <begin position="120"/>
        <end position="309"/>
    </location>
</feature>
<feature type="transmembrane region" description="Helical" evidence="5">
    <location>
        <begin position="242"/>
        <end position="267"/>
    </location>
</feature>
<accession>A0A382MRA3</accession>
<organism evidence="7">
    <name type="scientific">marine metagenome</name>
    <dbReference type="NCBI Taxonomy" id="408172"/>
    <lineage>
        <taxon>unclassified sequences</taxon>
        <taxon>metagenomes</taxon>
        <taxon>ecological metagenomes</taxon>
    </lineage>
</organism>
<dbReference type="Gene3D" id="1.10.3720.10">
    <property type="entry name" value="MetI-like"/>
    <property type="match status" value="1"/>
</dbReference>
<evidence type="ECO:0000256" key="2">
    <source>
        <dbReference type="ARBA" id="ARBA00022692"/>
    </source>
</evidence>
<keyword evidence="4 5" id="KW-0472">Membrane</keyword>
<feature type="non-terminal residue" evidence="7">
    <location>
        <position position="1"/>
    </location>
</feature>
<evidence type="ECO:0000256" key="1">
    <source>
        <dbReference type="ARBA" id="ARBA00004141"/>
    </source>
</evidence>
<sequence>LYNQYYEAQFFGQDSIRGKKKYGKPNYRILQKSFEKENLGNYVIMPLYPFDPIEEVLSERDELFQDNNKNGQWDVDELFIDDNNNNKYDRYHPATFPDYINWLGTDNQGRDVFSRLVYGFNVTLTFALCVTFFAYIIGIIVGGTLGYFGGKTDLFGVRLIEIFYAIPFLFLMMILAQILKPNVIILAMMYVFIVGWIGISLYIRGEFYREKSKDYVAAAVSMGQTTWKIMFSHILPNALTPIITFAPFAIISYIFSLVALDFLGFGLQPPTPSWGELLNQGRLNLQYWHLIIIPLASIASTLFLITFVGEAIREAFDPKVYSRLR</sequence>
<evidence type="ECO:0000313" key="7">
    <source>
        <dbReference type="EMBL" id="SVC51349.1"/>
    </source>
</evidence>
<dbReference type="InterPro" id="IPR000515">
    <property type="entry name" value="MetI-like"/>
</dbReference>
<dbReference type="PANTHER" id="PTHR30325:SF0">
    <property type="entry name" value="INNER MEMBRANE ABC TRANSPORTER PERMEASE PROTEIN YEJE"/>
    <property type="match status" value="1"/>
</dbReference>